<organism evidence="4 5">
    <name type="scientific">Sporormia fimetaria CBS 119925</name>
    <dbReference type="NCBI Taxonomy" id="1340428"/>
    <lineage>
        <taxon>Eukaryota</taxon>
        <taxon>Fungi</taxon>
        <taxon>Dikarya</taxon>
        <taxon>Ascomycota</taxon>
        <taxon>Pezizomycotina</taxon>
        <taxon>Dothideomycetes</taxon>
        <taxon>Pleosporomycetidae</taxon>
        <taxon>Pleosporales</taxon>
        <taxon>Sporormiaceae</taxon>
        <taxon>Sporormia</taxon>
    </lineage>
</organism>
<dbReference type="PANTHER" id="PTHR31331">
    <property type="entry name" value="LCCL DOMAIN PROTEIN (AFU_ORTHOLOGUE AFUA_5G08630)"/>
    <property type="match status" value="1"/>
</dbReference>
<feature type="transmembrane region" description="Helical" evidence="2">
    <location>
        <begin position="296"/>
        <end position="329"/>
    </location>
</feature>
<dbReference type="InterPro" id="IPR036609">
    <property type="entry name" value="LCCL_sf"/>
</dbReference>
<evidence type="ECO:0000313" key="4">
    <source>
        <dbReference type="EMBL" id="KAF2744161.1"/>
    </source>
</evidence>
<evidence type="ECO:0000256" key="2">
    <source>
        <dbReference type="SAM" id="Phobius"/>
    </source>
</evidence>
<feature type="domain" description="LCCL" evidence="3">
    <location>
        <begin position="145"/>
        <end position="265"/>
    </location>
</feature>
<evidence type="ECO:0000256" key="1">
    <source>
        <dbReference type="SAM" id="MobiDB-lite"/>
    </source>
</evidence>
<feature type="compositionally biased region" description="Polar residues" evidence="1">
    <location>
        <begin position="23"/>
        <end position="43"/>
    </location>
</feature>
<protein>
    <recommendedName>
        <fullName evidence="3">LCCL domain-containing protein</fullName>
    </recommendedName>
</protein>
<dbReference type="AlphaFoldDB" id="A0A6A6V4B5"/>
<gene>
    <name evidence="4" type="ORF">M011DRAFT_450097</name>
</gene>
<name>A0A6A6V4B5_9PLEO</name>
<dbReference type="SUPFAM" id="SSF69848">
    <property type="entry name" value="LCCL domain"/>
    <property type="match status" value="1"/>
</dbReference>
<feature type="transmembrane region" description="Helical" evidence="2">
    <location>
        <begin position="341"/>
        <end position="362"/>
    </location>
</feature>
<sequence length="629" mass="68786">MPSTNKTQRATSTDIELGDRGAGTTSSSDTSQFGVSGPASTAPSRVNRYPFFRKQWDTFYTKLPAPVRRYGGKAVVWVKGPNPPEVNRIKPFLERIQTFPIRIFNRLSKIARFSVLSAVSIMWAIIFGVILSHYGLPSDIAGFGPPVRLSCTNRLWYSPQACGLDGRSCLPFSNASFAFSCPADCAGVQVLNPWTIGTQQIVYRSLVVGGTPDDQPIYRGDSFICGSAIHAGVVRDSKGGCGVVSLVGEHRDYGSIRRNGIESVSFNSSFPLSISFNTSPAINAAAAKCRDPRWDLLILSVLTTILLSLLTTSSLPFFLTTFTILFFQVSMASDPAPYTDYASLASSTLGTFLPALLIAPLLHHLYIHRTLTSLTASFEKTILWLGGAWVGALSNITLEAIPINRLTPHDIRQQPGALTALIILILVIAAIAIYQAVCFRREGRLPCYLLLYLCFGIGLGILAALPGLQLRIHHYILALLLIPGTSMQTRPSLLFQGLLLGLFVNGVARWGFAPVVQTAGALRGDARLGTGIPHIFPPTVLNDTHIAFRFNGTVPRGYEGVSVLVNDVKRVRGAEGEVVWERRERERDEYFRFGYMGQAPFGGVRYSDFSRAGRWRVDGGWVEMEEGVS</sequence>
<dbReference type="Gene3D" id="2.170.130.20">
    <property type="entry name" value="LCCL-like domain"/>
    <property type="match status" value="1"/>
</dbReference>
<dbReference type="EMBL" id="MU006591">
    <property type="protein sequence ID" value="KAF2744161.1"/>
    <property type="molecule type" value="Genomic_DNA"/>
</dbReference>
<feature type="transmembrane region" description="Helical" evidence="2">
    <location>
        <begin position="449"/>
        <end position="472"/>
    </location>
</feature>
<keyword evidence="2" id="KW-0472">Membrane</keyword>
<reference evidence="4" key="1">
    <citation type="journal article" date="2020" name="Stud. Mycol.">
        <title>101 Dothideomycetes genomes: a test case for predicting lifestyles and emergence of pathogens.</title>
        <authorList>
            <person name="Haridas S."/>
            <person name="Albert R."/>
            <person name="Binder M."/>
            <person name="Bloem J."/>
            <person name="Labutti K."/>
            <person name="Salamov A."/>
            <person name="Andreopoulos B."/>
            <person name="Baker S."/>
            <person name="Barry K."/>
            <person name="Bills G."/>
            <person name="Bluhm B."/>
            <person name="Cannon C."/>
            <person name="Castanera R."/>
            <person name="Culley D."/>
            <person name="Daum C."/>
            <person name="Ezra D."/>
            <person name="Gonzalez J."/>
            <person name="Henrissat B."/>
            <person name="Kuo A."/>
            <person name="Liang C."/>
            <person name="Lipzen A."/>
            <person name="Lutzoni F."/>
            <person name="Magnuson J."/>
            <person name="Mondo S."/>
            <person name="Nolan M."/>
            <person name="Ohm R."/>
            <person name="Pangilinan J."/>
            <person name="Park H.-J."/>
            <person name="Ramirez L."/>
            <person name="Alfaro M."/>
            <person name="Sun H."/>
            <person name="Tritt A."/>
            <person name="Yoshinaga Y."/>
            <person name="Zwiers L.-H."/>
            <person name="Turgeon B."/>
            <person name="Goodwin S."/>
            <person name="Spatafora J."/>
            <person name="Crous P."/>
            <person name="Grigoriev I."/>
        </authorList>
    </citation>
    <scope>NUCLEOTIDE SEQUENCE</scope>
    <source>
        <strain evidence="4">CBS 119925</strain>
    </source>
</reference>
<dbReference type="SMART" id="SM00603">
    <property type="entry name" value="LCCL"/>
    <property type="match status" value="1"/>
</dbReference>
<evidence type="ECO:0000313" key="5">
    <source>
        <dbReference type="Proteomes" id="UP000799440"/>
    </source>
</evidence>
<dbReference type="InterPro" id="IPR004043">
    <property type="entry name" value="LCCL"/>
</dbReference>
<feature type="transmembrane region" description="Helical" evidence="2">
    <location>
        <begin position="493"/>
        <end position="512"/>
    </location>
</feature>
<dbReference type="PROSITE" id="PS50820">
    <property type="entry name" value="LCCL"/>
    <property type="match status" value="1"/>
</dbReference>
<keyword evidence="5" id="KW-1185">Reference proteome</keyword>
<keyword evidence="2" id="KW-0812">Transmembrane</keyword>
<feature type="transmembrane region" description="Helical" evidence="2">
    <location>
        <begin position="110"/>
        <end position="131"/>
    </location>
</feature>
<keyword evidence="2" id="KW-1133">Transmembrane helix</keyword>
<accession>A0A6A6V4B5</accession>
<feature type="transmembrane region" description="Helical" evidence="2">
    <location>
        <begin position="382"/>
        <end position="403"/>
    </location>
</feature>
<dbReference type="OrthoDB" id="441660at2759"/>
<feature type="compositionally biased region" description="Polar residues" evidence="1">
    <location>
        <begin position="1"/>
        <end position="14"/>
    </location>
</feature>
<dbReference type="PANTHER" id="PTHR31331:SF1">
    <property type="entry name" value="CYSTEINE RICH SECRETORY PROTEIN LCCL DOMAIN CONTAINING 2"/>
    <property type="match status" value="1"/>
</dbReference>
<dbReference type="InterPro" id="IPR051957">
    <property type="entry name" value="CRISP-LCCL_domain"/>
</dbReference>
<dbReference type="Pfam" id="PF03815">
    <property type="entry name" value="LCCL"/>
    <property type="match status" value="1"/>
</dbReference>
<feature type="transmembrane region" description="Helical" evidence="2">
    <location>
        <begin position="415"/>
        <end position="437"/>
    </location>
</feature>
<dbReference type="Proteomes" id="UP000799440">
    <property type="component" value="Unassembled WGS sequence"/>
</dbReference>
<proteinExistence type="predicted"/>
<feature type="region of interest" description="Disordered" evidence="1">
    <location>
        <begin position="1"/>
        <end position="43"/>
    </location>
</feature>
<evidence type="ECO:0000259" key="3">
    <source>
        <dbReference type="PROSITE" id="PS50820"/>
    </source>
</evidence>